<dbReference type="InterPro" id="IPR050793">
    <property type="entry name" value="CMP-NeuNAc_synthase"/>
</dbReference>
<evidence type="ECO:0000256" key="6">
    <source>
        <dbReference type="ARBA" id="ARBA00022842"/>
    </source>
</evidence>
<dbReference type="RefSeq" id="WP_250912854.1">
    <property type="nucleotide sequence ID" value="NZ_JAMXLX010000014.1"/>
</dbReference>
<dbReference type="Proteomes" id="UP001155380">
    <property type="component" value="Unassembled WGS sequence"/>
</dbReference>
<keyword evidence="5 7" id="KW-0378">Hydrolase</keyword>
<comment type="cofactor">
    <cofactor evidence="1">
        <name>Mg(2+)</name>
        <dbReference type="ChEBI" id="CHEBI:18420"/>
    </cofactor>
</comment>
<dbReference type="GO" id="GO:0016788">
    <property type="term" value="F:hydrolase activity, acting on ester bonds"/>
    <property type="evidence" value="ECO:0007669"/>
    <property type="project" value="InterPro"/>
</dbReference>
<dbReference type="AlphaFoldDB" id="A0AAJ1C352"/>
<proteinExistence type="inferred from homology"/>
<comment type="similarity">
    <text evidence="2">Belongs to the KdsC family.</text>
</comment>
<evidence type="ECO:0000313" key="8">
    <source>
        <dbReference type="Proteomes" id="UP001155380"/>
    </source>
</evidence>
<dbReference type="Gene3D" id="3.40.50.1000">
    <property type="entry name" value="HAD superfamily/HAD-like"/>
    <property type="match status" value="1"/>
</dbReference>
<dbReference type="SFLD" id="SFLDG01136">
    <property type="entry name" value="C1.6:_Phosphoserine_Phosphatas"/>
    <property type="match status" value="1"/>
</dbReference>
<accession>A0AAJ1C352</accession>
<evidence type="ECO:0000256" key="5">
    <source>
        <dbReference type="ARBA" id="ARBA00022801"/>
    </source>
</evidence>
<gene>
    <name evidence="7" type="ORF">NBH21_24795</name>
</gene>
<dbReference type="GO" id="GO:0046872">
    <property type="term" value="F:metal ion binding"/>
    <property type="evidence" value="ECO:0007669"/>
    <property type="project" value="UniProtKB-KW"/>
</dbReference>
<protein>
    <submittedName>
        <fullName evidence="7">HAD hydrolase family protein</fullName>
    </submittedName>
</protein>
<evidence type="ECO:0000256" key="3">
    <source>
        <dbReference type="ARBA" id="ARBA00011881"/>
    </source>
</evidence>
<sequence>MTDFEKLLEKVELIVFDFDGVFTDNAVWIAATGVETVRCSRSDGLGISKLRSIGIHMHILSTETNKVVSVRAEKLKLPVCQGVEDKSEGFLSICAEYGVAPANAAFMGNDINDIPALKLAGIPIAVADAHEDILPYVLLKTTRAGGYGAVREFCDQIHKIKSASGSY</sequence>
<dbReference type="SFLD" id="SFLDS00003">
    <property type="entry name" value="Haloacid_Dehalogenase"/>
    <property type="match status" value="1"/>
</dbReference>
<dbReference type="Pfam" id="PF08282">
    <property type="entry name" value="Hydrolase_3"/>
    <property type="match status" value="1"/>
</dbReference>
<dbReference type="PANTHER" id="PTHR21485">
    <property type="entry name" value="HAD SUPERFAMILY MEMBERS CMAS AND KDSC"/>
    <property type="match status" value="1"/>
</dbReference>
<keyword evidence="6" id="KW-0460">Magnesium</keyword>
<name>A0AAJ1C352_9HYPH</name>
<evidence type="ECO:0000256" key="4">
    <source>
        <dbReference type="ARBA" id="ARBA00022723"/>
    </source>
</evidence>
<dbReference type="InterPro" id="IPR023214">
    <property type="entry name" value="HAD_sf"/>
</dbReference>
<dbReference type="PANTHER" id="PTHR21485:SF3">
    <property type="entry name" value="N-ACYLNEURAMINATE CYTIDYLYLTRANSFERASE"/>
    <property type="match status" value="1"/>
</dbReference>
<dbReference type="InterPro" id="IPR010023">
    <property type="entry name" value="KdsC_fam"/>
</dbReference>
<comment type="subunit">
    <text evidence="3">Homotetramer.</text>
</comment>
<dbReference type="SUPFAM" id="SSF56784">
    <property type="entry name" value="HAD-like"/>
    <property type="match status" value="1"/>
</dbReference>
<dbReference type="GO" id="GO:0008781">
    <property type="term" value="F:N-acylneuraminate cytidylyltransferase activity"/>
    <property type="evidence" value="ECO:0007669"/>
    <property type="project" value="TreeGrafter"/>
</dbReference>
<keyword evidence="4" id="KW-0479">Metal-binding</keyword>
<organism evidence="7 8">
    <name type="scientific">Ciceribacter sichuanensis</name>
    <dbReference type="NCBI Taxonomy" id="2949647"/>
    <lineage>
        <taxon>Bacteria</taxon>
        <taxon>Pseudomonadati</taxon>
        <taxon>Pseudomonadota</taxon>
        <taxon>Alphaproteobacteria</taxon>
        <taxon>Hyphomicrobiales</taxon>
        <taxon>Rhizobiaceae</taxon>
        <taxon>Ciceribacter</taxon>
    </lineage>
</organism>
<evidence type="ECO:0000313" key="7">
    <source>
        <dbReference type="EMBL" id="MCO5959988.1"/>
    </source>
</evidence>
<dbReference type="EMBL" id="JAMXLX010000014">
    <property type="protein sequence ID" value="MCO5959988.1"/>
    <property type="molecule type" value="Genomic_DNA"/>
</dbReference>
<dbReference type="SFLD" id="SFLDG01138">
    <property type="entry name" value="C1.6.2:_Deoxy-d-mannose-octulo"/>
    <property type="match status" value="1"/>
</dbReference>
<evidence type="ECO:0000256" key="2">
    <source>
        <dbReference type="ARBA" id="ARBA00005893"/>
    </source>
</evidence>
<evidence type="ECO:0000256" key="1">
    <source>
        <dbReference type="ARBA" id="ARBA00001946"/>
    </source>
</evidence>
<reference evidence="7" key="1">
    <citation type="submission" date="2022-06" db="EMBL/GenBank/DDBJ databases">
        <authorList>
            <person name="Sun Q."/>
        </authorList>
    </citation>
    <scope>NUCLEOTIDE SEQUENCE</scope>
    <source>
        <strain evidence="7">S101</strain>
    </source>
</reference>
<dbReference type="InterPro" id="IPR036412">
    <property type="entry name" value="HAD-like_sf"/>
</dbReference>
<comment type="caution">
    <text evidence="7">The sequence shown here is derived from an EMBL/GenBank/DDBJ whole genome shotgun (WGS) entry which is preliminary data.</text>
</comment>